<dbReference type="InterPro" id="IPR029016">
    <property type="entry name" value="GAF-like_dom_sf"/>
</dbReference>
<name>A0A7D5GMH8_9EURY</name>
<organism evidence="11 12">
    <name type="scientific">Natrinema halophilum</name>
    <dbReference type="NCBI Taxonomy" id="1699371"/>
    <lineage>
        <taxon>Archaea</taxon>
        <taxon>Methanobacteriati</taxon>
        <taxon>Methanobacteriota</taxon>
        <taxon>Stenosarchaea group</taxon>
        <taxon>Halobacteria</taxon>
        <taxon>Halobacteriales</taxon>
        <taxon>Natrialbaceae</taxon>
        <taxon>Natrinema</taxon>
    </lineage>
</organism>
<dbReference type="Proteomes" id="UP000509241">
    <property type="component" value="Chromosome"/>
</dbReference>
<dbReference type="RefSeq" id="WP_179260272.1">
    <property type="nucleotide sequence ID" value="NZ_CP058601.1"/>
</dbReference>
<keyword evidence="2" id="KW-0418">Kinase</keyword>
<protein>
    <submittedName>
        <fullName evidence="11">GAF domain-containing protein</fullName>
    </submittedName>
</protein>
<dbReference type="Gene3D" id="3.40.50.2300">
    <property type="match status" value="1"/>
</dbReference>
<feature type="coiled-coil region" evidence="6">
    <location>
        <begin position="558"/>
        <end position="598"/>
    </location>
</feature>
<keyword evidence="6" id="KW-0175">Coiled coil</keyword>
<evidence type="ECO:0000256" key="7">
    <source>
        <dbReference type="SAM" id="MobiDB-lite"/>
    </source>
</evidence>
<evidence type="ECO:0000256" key="2">
    <source>
        <dbReference type="ARBA" id="ARBA00022777"/>
    </source>
</evidence>
<dbReference type="InterPro" id="IPR000700">
    <property type="entry name" value="PAS-assoc_C"/>
</dbReference>
<dbReference type="Gene3D" id="3.30.450.40">
    <property type="match status" value="2"/>
</dbReference>
<dbReference type="InterPro" id="IPR011006">
    <property type="entry name" value="CheY-like_superfamily"/>
</dbReference>
<dbReference type="InterPro" id="IPR001789">
    <property type="entry name" value="Sig_transdc_resp-reg_receiver"/>
</dbReference>
<dbReference type="CDD" id="cd00130">
    <property type="entry name" value="PAS"/>
    <property type="match status" value="1"/>
</dbReference>
<dbReference type="InterPro" id="IPR000014">
    <property type="entry name" value="PAS"/>
</dbReference>
<dbReference type="PROSITE" id="PS50113">
    <property type="entry name" value="PAC"/>
    <property type="match status" value="1"/>
</dbReference>
<feature type="region of interest" description="Disordered" evidence="7">
    <location>
        <begin position="825"/>
        <end position="844"/>
    </location>
</feature>
<keyword evidence="4" id="KW-0804">Transcription</keyword>
<evidence type="ECO:0000256" key="6">
    <source>
        <dbReference type="SAM" id="Coils"/>
    </source>
</evidence>
<keyword evidence="12" id="KW-1185">Reference proteome</keyword>
<dbReference type="EMBL" id="CP058601">
    <property type="protein sequence ID" value="QLG48533.1"/>
    <property type="molecule type" value="Genomic_DNA"/>
</dbReference>
<evidence type="ECO:0000256" key="3">
    <source>
        <dbReference type="ARBA" id="ARBA00023015"/>
    </source>
</evidence>
<evidence type="ECO:0000313" key="11">
    <source>
        <dbReference type="EMBL" id="QLG48533.1"/>
    </source>
</evidence>
<evidence type="ECO:0000256" key="5">
    <source>
        <dbReference type="PROSITE-ProRule" id="PRU00169"/>
    </source>
</evidence>
<reference evidence="11 12" key="1">
    <citation type="submission" date="2020-07" db="EMBL/GenBank/DDBJ databases">
        <authorList>
            <person name="Cui H."/>
        </authorList>
    </citation>
    <scope>NUCLEOTIDE SEQUENCE [LARGE SCALE GENOMIC DNA]</scope>
    <source>
        <strain evidence="11 12">YPL8</strain>
    </source>
</reference>
<dbReference type="SMART" id="SM00065">
    <property type="entry name" value="GAF"/>
    <property type="match status" value="1"/>
</dbReference>
<dbReference type="PANTHER" id="PTHR34236">
    <property type="entry name" value="DIMETHYL SULFOXIDE REDUCTASE TRANSCRIPTIONAL ACTIVATOR"/>
    <property type="match status" value="1"/>
</dbReference>
<dbReference type="NCBIfam" id="TIGR00229">
    <property type="entry name" value="sensory_box"/>
    <property type="match status" value="1"/>
</dbReference>
<feature type="domain" description="Response regulatory" evidence="8">
    <location>
        <begin position="11"/>
        <end position="127"/>
    </location>
</feature>
<dbReference type="GO" id="GO:0016301">
    <property type="term" value="F:kinase activity"/>
    <property type="evidence" value="ECO:0007669"/>
    <property type="project" value="UniProtKB-KW"/>
</dbReference>
<dbReference type="PROSITE" id="PS50110">
    <property type="entry name" value="RESPONSE_REGULATORY"/>
    <property type="match status" value="1"/>
</dbReference>
<dbReference type="InterPro" id="IPR031803">
    <property type="entry name" value="BAT_GAF/HTH-assoc"/>
</dbReference>
<accession>A0A7D5GMH8</accession>
<dbReference type="InterPro" id="IPR007050">
    <property type="entry name" value="HTH_bacterioopsin"/>
</dbReference>
<dbReference type="SUPFAM" id="SSF55781">
    <property type="entry name" value="GAF domain-like"/>
    <property type="match status" value="2"/>
</dbReference>
<comment type="caution">
    <text evidence="5">Lacks conserved residue(s) required for the propagation of feature annotation.</text>
</comment>
<dbReference type="GO" id="GO:0000160">
    <property type="term" value="P:phosphorelay signal transduction system"/>
    <property type="evidence" value="ECO:0007669"/>
    <property type="project" value="InterPro"/>
</dbReference>
<dbReference type="SUPFAM" id="SSF52172">
    <property type="entry name" value="CheY-like"/>
    <property type="match status" value="1"/>
</dbReference>
<evidence type="ECO:0000259" key="8">
    <source>
        <dbReference type="PROSITE" id="PS50110"/>
    </source>
</evidence>
<dbReference type="CDD" id="cd00156">
    <property type="entry name" value="REC"/>
    <property type="match status" value="1"/>
</dbReference>
<dbReference type="GeneID" id="56032940"/>
<dbReference type="InterPro" id="IPR036388">
    <property type="entry name" value="WH-like_DNA-bd_sf"/>
</dbReference>
<dbReference type="Pfam" id="PF15915">
    <property type="entry name" value="BAT"/>
    <property type="match status" value="1"/>
</dbReference>
<dbReference type="InterPro" id="IPR003018">
    <property type="entry name" value="GAF"/>
</dbReference>
<dbReference type="Gene3D" id="1.10.10.10">
    <property type="entry name" value="Winged helix-like DNA-binding domain superfamily/Winged helix DNA-binding domain"/>
    <property type="match status" value="1"/>
</dbReference>
<dbReference type="AlphaFoldDB" id="A0A7D5GMH8"/>
<evidence type="ECO:0000313" key="12">
    <source>
        <dbReference type="Proteomes" id="UP000509241"/>
    </source>
</evidence>
<dbReference type="Pfam" id="PF08448">
    <property type="entry name" value="PAS_4"/>
    <property type="match status" value="1"/>
</dbReference>
<feature type="compositionally biased region" description="Basic and acidic residues" evidence="7">
    <location>
        <begin position="825"/>
        <end position="839"/>
    </location>
</feature>
<dbReference type="InterPro" id="IPR013656">
    <property type="entry name" value="PAS_4"/>
</dbReference>
<keyword evidence="1" id="KW-0808">Transferase</keyword>
<evidence type="ECO:0000256" key="1">
    <source>
        <dbReference type="ARBA" id="ARBA00022679"/>
    </source>
</evidence>
<dbReference type="SMART" id="SM00448">
    <property type="entry name" value="REC"/>
    <property type="match status" value="1"/>
</dbReference>
<evidence type="ECO:0000259" key="9">
    <source>
        <dbReference type="PROSITE" id="PS50112"/>
    </source>
</evidence>
<dbReference type="SUPFAM" id="SSF55785">
    <property type="entry name" value="PYP-like sensor domain (PAS domain)"/>
    <property type="match status" value="2"/>
</dbReference>
<dbReference type="OrthoDB" id="165911at2157"/>
<gene>
    <name evidence="11" type="ORF">HYG82_06575</name>
</gene>
<evidence type="ECO:0000259" key="10">
    <source>
        <dbReference type="PROSITE" id="PS50113"/>
    </source>
</evidence>
<dbReference type="PANTHER" id="PTHR34236:SF1">
    <property type="entry name" value="DIMETHYL SULFOXIDE REDUCTASE TRANSCRIPTIONAL ACTIVATOR"/>
    <property type="match status" value="1"/>
</dbReference>
<dbReference type="SMART" id="SM00086">
    <property type="entry name" value="PAC"/>
    <property type="match status" value="2"/>
</dbReference>
<keyword evidence="3" id="KW-0805">Transcription regulation</keyword>
<proteinExistence type="predicted"/>
<dbReference type="InterPro" id="IPR035965">
    <property type="entry name" value="PAS-like_dom_sf"/>
</dbReference>
<dbReference type="Pfam" id="PF13185">
    <property type="entry name" value="GAF_2"/>
    <property type="match status" value="2"/>
</dbReference>
<feature type="domain" description="PAC" evidence="10">
    <location>
        <begin position="237"/>
        <end position="289"/>
    </location>
</feature>
<dbReference type="Pfam" id="PF04967">
    <property type="entry name" value="HTH_10"/>
    <property type="match status" value="1"/>
</dbReference>
<dbReference type="Pfam" id="PF00072">
    <property type="entry name" value="Response_reg"/>
    <property type="match status" value="1"/>
</dbReference>
<sequence>MPFERTFDDARLLVVEPHEKRSERVSSALEDDALDVIAVATADAALETLGSHSVDCLLTAQSFPDEEMTGLDLLEAVHGIDPDLPVVLAPADGDESLASESIAAGVSAYVPRDGTASESVEDCRRAIERALSTGRARRDRRARARQFDAVFEDPETHSWILDPDGTVRRANEPALAAIDATANDVRGRPFRDLPLWQRTVDGPDGIAETIEQATTGDVAHRELTQVRVDGSDGTDATDSSWSETERSDAVRTLELTVRSVRDGTGTVESLLAQATDVTERVRLERDLRESEELHRVTLNNMTDTVLITDDDGEFTYVCPNVHFIFGYSDDEIHDMGSIDELLGPDLFDRAELESAGVLTNIECSATDKAGREHTLLVNAREVSIQGGTTLYSCRDITKRKRREEALTALHRTARELLYAETGREIADVVVEDATDVLNLTASAAYLFNTDENVLQPVASSPGMEQLHGPVRDHRATDDSIPGRVFVDGQSRFFSDVHDSPSLSNPGSDLRSAAYVPLGDHGVFVAGSSESDAFDEVSRELTDLLAATAEAALDRVEREQTLRERDRELERRNRQLTRLNGVNEIIRELDQALVRAETRDEIERAVCDRLTTADRFSFAWIGTVDASGDGDRLVSRTYGGASEGREYLDSVSLSLADASEPAVRTAVDREETVVSNVADGLRDEPWRSSALTREYQSVVSVPLSYDELTYGVLTVYADQPEAFDDMIRAVLAELGETIASAIAAVERKHALLSDASTRLEFEVADDAFVFTRLARQADCTLSFTGGIRQRADGASVIVTVDGTSPHAVVAAATELVSVEDATVISTDRRSGDDGATRDGNSESEGGVGGVVVVHLSRPVFALQLADHGVVVHRVEATPLSTRVVVDVPRSVDASGSADVVSNVFSSVELRSKQTVERTWPRDVRSELRERLTERQLEVVRLAYYGGYFESPREQSGEDVAETLDISPAAFYRHVRTVQRKLFAVVFDEIGLPANTSHRVE</sequence>
<evidence type="ECO:0000256" key="4">
    <source>
        <dbReference type="ARBA" id="ARBA00023163"/>
    </source>
</evidence>
<dbReference type="KEGG" id="haly:HYG82_06575"/>
<dbReference type="InterPro" id="IPR001610">
    <property type="entry name" value="PAC"/>
</dbReference>
<dbReference type="Gene3D" id="3.30.450.20">
    <property type="entry name" value="PAS domain"/>
    <property type="match status" value="2"/>
</dbReference>
<dbReference type="SMART" id="SM00091">
    <property type="entry name" value="PAS"/>
    <property type="match status" value="2"/>
</dbReference>
<feature type="domain" description="PAS" evidence="9">
    <location>
        <begin position="290"/>
        <end position="345"/>
    </location>
</feature>
<dbReference type="PROSITE" id="PS50112">
    <property type="entry name" value="PAS"/>
    <property type="match status" value="1"/>
</dbReference>